<evidence type="ECO:0000313" key="1">
    <source>
        <dbReference type="EMBL" id="SOD98022.1"/>
    </source>
</evidence>
<organism evidence="1 2">
    <name type="scientific">Caenispirillum bisanense</name>
    <dbReference type="NCBI Taxonomy" id="414052"/>
    <lineage>
        <taxon>Bacteria</taxon>
        <taxon>Pseudomonadati</taxon>
        <taxon>Pseudomonadota</taxon>
        <taxon>Alphaproteobacteria</taxon>
        <taxon>Rhodospirillales</taxon>
        <taxon>Novispirillaceae</taxon>
        <taxon>Caenispirillum</taxon>
    </lineage>
</organism>
<keyword evidence="2" id="KW-1185">Reference proteome</keyword>
<dbReference type="AlphaFoldDB" id="A0A286GR91"/>
<evidence type="ECO:0000313" key="2">
    <source>
        <dbReference type="Proteomes" id="UP000219621"/>
    </source>
</evidence>
<accession>A0A286GR91</accession>
<name>A0A286GR91_9PROT</name>
<dbReference type="Proteomes" id="UP000219621">
    <property type="component" value="Unassembled WGS sequence"/>
</dbReference>
<dbReference type="EMBL" id="OCNJ01000007">
    <property type="protein sequence ID" value="SOD98022.1"/>
    <property type="molecule type" value="Genomic_DNA"/>
</dbReference>
<protein>
    <submittedName>
        <fullName evidence="1">Uncharacterized protein</fullName>
    </submittedName>
</protein>
<proteinExistence type="predicted"/>
<sequence length="57" mass="6470">MTHRDYNRLLSRIGRLERTVHRPDSVEGLELYTLKAAAIAVAEGYAKPGEIEMSDRL</sequence>
<reference evidence="1 2" key="1">
    <citation type="submission" date="2017-09" db="EMBL/GenBank/DDBJ databases">
        <authorList>
            <person name="Ehlers B."/>
            <person name="Leendertz F.H."/>
        </authorList>
    </citation>
    <scope>NUCLEOTIDE SEQUENCE [LARGE SCALE GENOMIC DNA]</scope>
    <source>
        <strain evidence="1 2">USBA 140</strain>
    </source>
</reference>
<gene>
    <name evidence="1" type="ORF">SAMN05421508_107161</name>
</gene>
<dbReference type="RefSeq" id="WP_176525219.1">
    <property type="nucleotide sequence ID" value="NZ_OCNJ01000007.1"/>
</dbReference>